<organism evidence="1 2">
    <name type="scientific">Prevotella corporis</name>
    <dbReference type="NCBI Taxonomy" id="28128"/>
    <lineage>
        <taxon>Bacteria</taxon>
        <taxon>Pseudomonadati</taxon>
        <taxon>Bacteroidota</taxon>
        <taxon>Bacteroidia</taxon>
        <taxon>Bacteroidales</taxon>
        <taxon>Prevotellaceae</taxon>
        <taxon>Prevotella</taxon>
    </lineage>
</organism>
<sequence length="43" mass="4696">MAANHGIIAKAIDFGLIDAFGDIRLWIEMFERASGFTARTAPT</sequence>
<protein>
    <submittedName>
        <fullName evidence="1">Uncharacterized protein</fullName>
    </submittedName>
</protein>
<dbReference type="AlphaFoldDB" id="A0A133PUG5"/>
<name>A0A133PUG5_9BACT</name>
<proteinExistence type="predicted"/>
<reference evidence="2" key="1">
    <citation type="submission" date="2016-01" db="EMBL/GenBank/DDBJ databases">
        <authorList>
            <person name="Mitreva M."/>
            <person name="Pepin K.H."/>
            <person name="Mihindukulasuriya K.A."/>
            <person name="Fulton R."/>
            <person name="Fronick C."/>
            <person name="O'Laughlin M."/>
            <person name="Miner T."/>
            <person name="Herter B."/>
            <person name="Rosa B.A."/>
            <person name="Cordes M."/>
            <person name="Tomlinson C."/>
            <person name="Wollam A."/>
            <person name="Palsikar V.B."/>
            <person name="Mardis E.R."/>
            <person name="Wilson R.K."/>
        </authorList>
    </citation>
    <scope>NUCLEOTIDE SEQUENCE [LARGE SCALE GENOMIC DNA]</scope>
    <source>
        <strain evidence="2">MJR7716</strain>
    </source>
</reference>
<dbReference type="EMBL" id="LRQG01000250">
    <property type="protein sequence ID" value="KXA32738.1"/>
    <property type="molecule type" value="Genomic_DNA"/>
</dbReference>
<evidence type="ECO:0000313" key="1">
    <source>
        <dbReference type="EMBL" id="KXA32738.1"/>
    </source>
</evidence>
<keyword evidence="2" id="KW-1185">Reference proteome</keyword>
<dbReference type="STRING" id="28128.HMPREF3226_02617"/>
<evidence type="ECO:0000313" key="2">
    <source>
        <dbReference type="Proteomes" id="UP000070533"/>
    </source>
</evidence>
<comment type="caution">
    <text evidence="1">The sequence shown here is derived from an EMBL/GenBank/DDBJ whole genome shotgun (WGS) entry which is preliminary data.</text>
</comment>
<gene>
    <name evidence="1" type="ORF">HMPREF3226_02617</name>
</gene>
<feature type="non-terminal residue" evidence="1">
    <location>
        <position position="43"/>
    </location>
</feature>
<accession>A0A133PUG5</accession>
<dbReference type="Proteomes" id="UP000070533">
    <property type="component" value="Unassembled WGS sequence"/>
</dbReference>